<reference evidence="1" key="1">
    <citation type="submission" date="2023-04" db="EMBL/GenBank/DDBJ databases">
        <title>A chromosome-level genome assembly of the parasitoid wasp Eretmocerus hayati.</title>
        <authorList>
            <person name="Zhong Y."/>
            <person name="Liu S."/>
            <person name="Liu Y."/>
        </authorList>
    </citation>
    <scope>NUCLEOTIDE SEQUENCE</scope>
    <source>
        <strain evidence="1">ZJU_SS_LIU_2023</strain>
    </source>
</reference>
<keyword evidence="2" id="KW-1185">Reference proteome</keyword>
<dbReference type="Proteomes" id="UP001239111">
    <property type="component" value="Chromosome 1"/>
</dbReference>
<sequence>MTENDRTKKLSRWYFGGLASAGAACVTHPLDLLKVHLQTQQEGKLSVTKLTANIVKQQGITALYNGLSASLLRQLTYSTVRFGVYEFGKQALESTGDPAPFYQKFLLAGVSGAAGGVVGTPGDLINVRMQNDIKLPVEKRRNYSWAGNGLLRVYREESFLTLFNGCSTATGRAVLMTMGQLSFYDQIKLSLLNTEYFEDNTATHFLSSLLAGAIATTMTQPLDVLKTRAMNAKPGEFKNLTQLVLYTAKLGPLGFFKGFVPAFVRLAPHTILTFLFLENLRLNFGFYPPV</sequence>
<dbReference type="EMBL" id="CM056741">
    <property type="protein sequence ID" value="KAJ8682582.1"/>
    <property type="molecule type" value="Genomic_DNA"/>
</dbReference>
<protein>
    <submittedName>
        <fullName evidence="1">Uncharacterized protein</fullName>
    </submittedName>
</protein>
<name>A0ACC2PGV4_9HYME</name>
<evidence type="ECO:0000313" key="1">
    <source>
        <dbReference type="EMBL" id="KAJ8682582.1"/>
    </source>
</evidence>
<organism evidence="1 2">
    <name type="scientific">Eretmocerus hayati</name>
    <dbReference type="NCBI Taxonomy" id="131215"/>
    <lineage>
        <taxon>Eukaryota</taxon>
        <taxon>Metazoa</taxon>
        <taxon>Ecdysozoa</taxon>
        <taxon>Arthropoda</taxon>
        <taxon>Hexapoda</taxon>
        <taxon>Insecta</taxon>
        <taxon>Pterygota</taxon>
        <taxon>Neoptera</taxon>
        <taxon>Endopterygota</taxon>
        <taxon>Hymenoptera</taxon>
        <taxon>Apocrita</taxon>
        <taxon>Proctotrupomorpha</taxon>
        <taxon>Chalcidoidea</taxon>
        <taxon>Aphelinidae</taxon>
        <taxon>Aphelininae</taxon>
        <taxon>Eretmocerus</taxon>
    </lineage>
</organism>
<evidence type="ECO:0000313" key="2">
    <source>
        <dbReference type="Proteomes" id="UP001239111"/>
    </source>
</evidence>
<gene>
    <name evidence="1" type="ORF">QAD02_018374</name>
</gene>
<accession>A0ACC2PGV4</accession>
<comment type="caution">
    <text evidence="1">The sequence shown here is derived from an EMBL/GenBank/DDBJ whole genome shotgun (WGS) entry which is preliminary data.</text>
</comment>
<proteinExistence type="predicted"/>